<sequence>MTDHARSADALVAERSNAGDVDTITLWRSVGQAELDFVASSGWRAWPVRLPDQPVFSAGPDRQRAVRMCRERTVPAEGMGYVIQFDVLRAFLDRYEAFHDTRHDELEYRIPASDCAELNAHIIGAIREEADYRGPLTDAEFTEAEQALGRPLPQAWRRYLQGESWFRRGWLTSGAYVWLNTPREMLGLHEAWDEATGAHTGIAIIGGDGSREQLALDLRKDPAPVLLIDITSAGWETGIPQADDVHQLIDRIESGEFEFSFDE</sequence>
<name>A0AAE3ZQB1_9ACTN</name>
<protein>
    <recommendedName>
        <fullName evidence="3">Knr4/Smi1-like domain-containing protein</fullName>
    </recommendedName>
</protein>
<dbReference type="InterPro" id="IPR037883">
    <property type="entry name" value="Knr4/Smi1-like_sf"/>
</dbReference>
<organism evidence="1 2">
    <name type="scientific">Catenuloplanes niger</name>
    <dbReference type="NCBI Taxonomy" id="587534"/>
    <lineage>
        <taxon>Bacteria</taxon>
        <taxon>Bacillati</taxon>
        <taxon>Actinomycetota</taxon>
        <taxon>Actinomycetes</taxon>
        <taxon>Micromonosporales</taxon>
        <taxon>Micromonosporaceae</taxon>
        <taxon>Catenuloplanes</taxon>
    </lineage>
</organism>
<dbReference type="EMBL" id="JAVDYC010000001">
    <property type="protein sequence ID" value="MDR7322956.1"/>
    <property type="molecule type" value="Genomic_DNA"/>
</dbReference>
<keyword evidence="2" id="KW-1185">Reference proteome</keyword>
<gene>
    <name evidence="1" type="ORF">J2S44_003206</name>
</gene>
<evidence type="ECO:0000313" key="2">
    <source>
        <dbReference type="Proteomes" id="UP001183629"/>
    </source>
</evidence>
<evidence type="ECO:0008006" key="3">
    <source>
        <dbReference type="Google" id="ProtNLM"/>
    </source>
</evidence>
<evidence type="ECO:0000313" key="1">
    <source>
        <dbReference type="EMBL" id="MDR7322956.1"/>
    </source>
</evidence>
<comment type="caution">
    <text evidence="1">The sequence shown here is derived from an EMBL/GenBank/DDBJ whole genome shotgun (WGS) entry which is preliminary data.</text>
</comment>
<accession>A0AAE3ZQB1</accession>
<dbReference type="SUPFAM" id="SSF160631">
    <property type="entry name" value="SMI1/KNR4-like"/>
    <property type="match status" value="1"/>
</dbReference>
<proteinExistence type="predicted"/>
<dbReference type="RefSeq" id="WP_310414103.1">
    <property type="nucleotide sequence ID" value="NZ_JAVDYC010000001.1"/>
</dbReference>
<dbReference type="Gene3D" id="3.40.1580.10">
    <property type="entry name" value="SMI1/KNR4-like"/>
    <property type="match status" value="1"/>
</dbReference>
<reference evidence="1 2" key="1">
    <citation type="submission" date="2023-07" db="EMBL/GenBank/DDBJ databases">
        <title>Sequencing the genomes of 1000 actinobacteria strains.</title>
        <authorList>
            <person name="Klenk H.-P."/>
        </authorList>
    </citation>
    <scope>NUCLEOTIDE SEQUENCE [LARGE SCALE GENOMIC DNA]</scope>
    <source>
        <strain evidence="1 2">DSM 44711</strain>
    </source>
</reference>
<dbReference type="AlphaFoldDB" id="A0AAE3ZQB1"/>
<dbReference type="Proteomes" id="UP001183629">
    <property type="component" value="Unassembled WGS sequence"/>
</dbReference>